<evidence type="ECO:0000313" key="3">
    <source>
        <dbReference type="EMBL" id="MCW7556385.1"/>
    </source>
</evidence>
<gene>
    <name evidence="2" type="ORF">NX722_18770</name>
    <name evidence="3" type="ORF">NX722_27880</name>
</gene>
<keyword evidence="1" id="KW-1133">Transmembrane helix</keyword>
<keyword evidence="1" id="KW-0812">Transmembrane</keyword>
<name>A0ABT3N050_9GAMM</name>
<comment type="caution">
    <text evidence="2">The sequence shown here is derived from an EMBL/GenBank/DDBJ whole genome shotgun (WGS) entry which is preliminary data.</text>
</comment>
<keyword evidence="4" id="KW-1185">Reference proteome</keyword>
<feature type="transmembrane region" description="Helical" evidence="1">
    <location>
        <begin position="34"/>
        <end position="55"/>
    </location>
</feature>
<accession>A0ABT3N050</accession>
<evidence type="ECO:0000313" key="4">
    <source>
        <dbReference type="Proteomes" id="UP001209854"/>
    </source>
</evidence>
<keyword evidence="1" id="KW-0472">Membrane</keyword>
<evidence type="ECO:0000313" key="2">
    <source>
        <dbReference type="EMBL" id="MCW7554624.1"/>
    </source>
</evidence>
<dbReference type="Proteomes" id="UP001209854">
    <property type="component" value="Unassembled WGS sequence"/>
</dbReference>
<protein>
    <submittedName>
        <fullName evidence="2">Uncharacterized protein</fullName>
    </submittedName>
</protein>
<dbReference type="EMBL" id="JAPFCC010000001">
    <property type="protein sequence ID" value="MCW7554624.1"/>
    <property type="molecule type" value="Genomic_DNA"/>
</dbReference>
<evidence type="ECO:0000256" key="1">
    <source>
        <dbReference type="SAM" id="Phobius"/>
    </source>
</evidence>
<proteinExistence type="predicted"/>
<organism evidence="2 4">
    <name type="scientific">Endozoicomonas gorgoniicola</name>
    <dbReference type="NCBI Taxonomy" id="1234144"/>
    <lineage>
        <taxon>Bacteria</taxon>
        <taxon>Pseudomonadati</taxon>
        <taxon>Pseudomonadota</taxon>
        <taxon>Gammaproteobacteria</taxon>
        <taxon>Oceanospirillales</taxon>
        <taxon>Endozoicomonadaceae</taxon>
        <taxon>Endozoicomonas</taxon>
    </lineage>
</organism>
<reference evidence="2 4" key="1">
    <citation type="submission" date="2022-10" db="EMBL/GenBank/DDBJ databases">
        <title>High-quality genome sequences of two octocoral-associated bacteria, Endozoicomonas euniceicola EF212 and Endozoicomonas gorgoniicola PS125.</title>
        <authorList>
            <person name="Chiou Y.-J."/>
            <person name="Chen Y.-H."/>
        </authorList>
    </citation>
    <scope>NUCLEOTIDE SEQUENCE [LARGE SCALE GENOMIC DNA]</scope>
    <source>
        <strain evidence="2 4">PS125</strain>
    </source>
</reference>
<sequence>MLRTLGTGNIGNKDGLKLACIKVTPLLDNVITTWAGFATTTTFAGLFAIMLNVNFY</sequence>
<dbReference type="EMBL" id="JAPFCC010000001">
    <property type="protein sequence ID" value="MCW7556385.1"/>
    <property type="molecule type" value="Genomic_DNA"/>
</dbReference>